<dbReference type="KEGG" id="caby:Cabys_2125"/>
<evidence type="ECO:0000256" key="3">
    <source>
        <dbReference type="ARBA" id="ARBA00008829"/>
    </source>
</evidence>
<dbReference type="FunCoup" id="H1XV04">
    <property type="interactions" value="490"/>
</dbReference>
<keyword evidence="6" id="KW-0378">Hydrolase</keyword>
<comment type="similarity">
    <text evidence="3">Belongs to the metallo-dependent hydrolases superfamily. Hydantoinase/dihydropyrimidinase family.</text>
</comment>
<evidence type="ECO:0000313" key="10">
    <source>
        <dbReference type="Proteomes" id="UP000004671"/>
    </source>
</evidence>
<evidence type="ECO:0000313" key="8">
    <source>
        <dbReference type="EMBL" id="APF18874.1"/>
    </source>
</evidence>
<gene>
    <name evidence="8" type="ORF">Cabys_2125</name>
    <name evidence="9" type="ORF">Calab_3233</name>
</gene>
<dbReference type="GO" id="GO:0006145">
    <property type="term" value="P:purine nucleobase catabolic process"/>
    <property type="evidence" value="ECO:0007669"/>
    <property type="project" value="TreeGrafter"/>
</dbReference>
<dbReference type="InterPro" id="IPR050138">
    <property type="entry name" value="DHOase/Allantoinase_Hydrolase"/>
</dbReference>
<dbReference type="Pfam" id="PF01979">
    <property type="entry name" value="Amidohydro_1"/>
    <property type="match status" value="1"/>
</dbReference>
<dbReference type="HOGENOM" id="CLU_015572_4_0_0"/>
<name>H1XV04_CALAY</name>
<comment type="function">
    <text evidence="2">Catalyzes the reversible cyclization of carbamoyl aspartate to dihydroorotate.</text>
</comment>
<dbReference type="SUPFAM" id="SSF51338">
    <property type="entry name" value="Composite domain of metallo-dependent hydrolases"/>
    <property type="match status" value="1"/>
</dbReference>
<dbReference type="GO" id="GO:0046872">
    <property type="term" value="F:metal ion binding"/>
    <property type="evidence" value="ECO:0007669"/>
    <property type="project" value="UniProtKB-KW"/>
</dbReference>
<organism evidence="9 10">
    <name type="scientific">Caldithrix abyssi DSM 13497</name>
    <dbReference type="NCBI Taxonomy" id="880073"/>
    <lineage>
        <taxon>Bacteria</taxon>
        <taxon>Pseudomonadati</taxon>
        <taxon>Calditrichota</taxon>
        <taxon>Calditrichia</taxon>
        <taxon>Calditrichales</taxon>
        <taxon>Calditrichaceae</taxon>
        <taxon>Caldithrix</taxon>
    </lineage>
</organism>
<evidence type="ECO:0000313" key="9">
    <source>
        <dbReference type="EMBL" id="EHO42837.1"/>
    </source>
</evidence>
<evidence type="ECO:0000256" key="2">
    <source>
        <dbReference type="ARBA" id="ARBA00002368"/>
    </source>
</evidence>
<dbReference type="GO" id="GO:0004038">
    <property type="term" value="F:allantoinase activity"/>
    <property type="evidence" value="ECO:0007669"/>
    <property type="project" value="TreeGrafter"/>
</dbReference>
<dbReference type="GO" id="GO:0005737">
    <property type="term" value="C:cytoplasm"/>
    <property type="evidence" value="ECO:0007669"/>
    <property type="project" value="TreeGrafter"/>
</dbReference>
<keyword evidence="10" id="KW-1185">Reference proteome</keyword>
<keyword evidence="5" id="KW-0479">Metal-binding</keyword>
<dbReference type="PANTHER" id="PTHR43668:SF2">
    <property type="entry name" value="ALLANTOINASE"/>
    <property type="match status" value="1"/>
</dbReference>
<accession>H1XV04</accession>
<dbReference type="STRING" id="880073.Cabys_2125"/>
<protein>
    <submittedName>
        <fullName evidence="8">Allantoinase</fullName>
    </submittedName>
    <submittedName>
        <fullName evidence="9">Dihydroorotase, multifunctional complex type</fullName>
    </submittedName>
</protein>
<evidence type="ECO:0000256" key="4">
    <source>
        <dbReference type="ARBA" id="ARBA00010286"/>
    </source>
</evidence>
<evidence type="ECO:0000256" key="6">
    <source>
        <dbReference type="ARBA" id="ARBA00022801"/>
    </source>
</evidence>
<reference evidence="8 11" key="2">
    <citation type="submission" date="2016-11" db="EMBL/GenBank/DDBJ databases">
        <title>Genomic analysis of Caldithrix abyssi and proposal of a novel bacterial phylum Caldithrichaeota.</title>
        <authorList>
            <person name="Kublanov I."/>
            <person name="Sigalova O."/>
            <person name="Gavrilov S."/>
            <person name="Lebedinsky A."/>
            <person name="Ivanova N."/>
            <person name="Daum C."/>
            <person name="Reddy T."/>
            <person name="Klenk H.P."/>
            <person name="Goker M."/>
            <person name="Reva O."/>
            <person name="Miroshnichenko M."/>
            <person name="Kyprides N."/>
            <person name="Woyke T."/>
            <person name="Gelfand M."/>
        </authorList>
    </citation>
    <scope>NUCLEOTIDE SEQUENCE [LARGE SCALE GENOMIC DNA]</scope>
    <source>
        <strain evidence="8 11">LF13</strain>
    </source>
</reference>
<proteinExistence type="inferred from homology"/>
<dbReference type="PANTHER" id="PTHR43668">
    <property type="entry name" value="ALLANTOINASE"/>
    <property type="match status" value="1"/>
</dbReference>
<dbReference type="PROSITE" id="PS00482">
    <property type="entry name" value="DIHYDROOROTASE_1"/>
    <property type="match status" value="1"/>
</dbReference>
<dbReference type="PaxDb" id="880073-Calab_3233"/>
<feature type="domain" description="Amidohydrolase-related" evidence="7">
    <location>
        <begin position="77"/>
        <end position="463"/>
    </location>
</feature>
<dbReference type="InterPro" id="IPR032466">
    <property type="entry name" value="Metal_Hydrolase"/>
</dbReference>
<sequence>MRNVNIIRNVFIPIGNNELQLVDIHFDETIHSIEKRLPESVAWSEIAAPEQRASFIQKVSARLKAVQAPEIDGQFLVLMPGAIDPHVHFNTPGFEFREDFDHASLAALWGGVTTIIDMPCTSLPPVTSLPNMRRKLQALQNRAYCDYAFWGGISGTDFSDGQRLKQNMKELVEAGVMGFKAYLISGMEKFTDLNAGQMKQAAEWIKDLNVPLAVHAEDKELVVTRRGQFQAQGQNDWQAYCSARDIEAEARAVSLMASIVRQTGAAVHIVHLSSKRGLEIVQNARNNDLPMTAETCPHYLYFTQQDFKRPQIRNYLKTAPPVKFAEDRDALWQGLADGSLLFVTTDHAGCDPKTEKVSENFWQVYGGIPGVEHRVPFLFSEGFLKGRLTLEQCVNLLSTNAAHFFKFKNKGSLARGKDADFALIDLWHGWTVKADAMHSKGKYTPFEGVEFKAQVIKTFLRGVLAVNRDENYQTTTPIGKFVPRN</sequence>
<dbReference type="EMBL" id="CM001402">
    <property type="protein sequence ID" value="EHO42837.1"/>
    <property type="molecule type" value="Genomic_DNA"/>
</dbReference>
<dbReference type="FunFam" id="3.20.20.140:FF:000174">
    <property type="entry name" value="Dihydropyrimidinase-related protein 2"/>
    <property type="match status" value="1"/>
</dbReference>
<evidence type="ECO:0000256" key="5">
    <source>
        <dbReference type="ARBA" id="ARBA00022723"/>
    </source>
</evidence>
<dbReference type="AlphaFoldDB" id="H1XV04"/>
<dbReference type="eggNOG" id="COG0044">
    <property type="taxonomic scope" value="Bacteria"/>
</dbReference>
<dbReference type="NCBIfam" id="TIGR00857">
    <property type="entry name" value="pyrC_multi"/>
    <property type="match status" value="1"/>
</dbReference>
<dbReference type="InterPro" id="IPR006680">
    <property type="entry name" value="Amidohydro-rel"/>
</dbReference>
<comment type="cofactor">
    <cofactor evidence="1">
        <name>Zn(2+)</name>
        <dbReference type="ChEBI" id="CHEBI:29105"/>
    </cofactor>
</comment>
<dbReference type="Proteomes" id="UP000183868">
    <property type="component" value="Chromosome"/>
</dbReference>
<evidence type="ECO:0000313" key="11">
    <source>
        <dbReference type="Proteomes" id="UP000183868"/>
    </source>
</evidence>
<evidence type="ECO:0000256" key="1">
    <source>
        <dbReference type="ARBA" id="ARBA00001947"/>
    </source>
</evidence>
<dbReference type="OrthoDB" id="9765462at2"/>
<dbReference type="Proteomes" id="UP000004671">
    <property type="component" value="Chromosome"/>
</dbReference>
<comment type="similarity">
    <text evidence="4">Belongs to the metallo-dependent hydrolases superfamily. DHOase family. Class I DHOase subfamily.</text>
</comment>
<dbReference type="SUPFAM" id="SSF51556">
    <property type="entry name" value="Metallo-dependent hydrolases"/>
    <property type="match status" value="1"/>
</dbReference>
<evidence type="ECO:0000259" key="7">
    <source>
        <dbReference type="Pfam" id="PF01979"/>
    </source>
</evidence>
<dbReference type="InterPro" id="IPR002195">
    <property type="entry name" value="Dihydroorotase_CS"/>
</dbReference>
<dbReference type="Gene3D" id="3.20.20.140">
    <property type="entry name" value="Metal-dependent hydrolases"/>
    <property type="match status" value="1"/>
</dbReference>
<dbReference type="Gene3D" id="2.30.40.10">
    <property type="entry name" value="Urease, subunit C, domain 1"/>
    <property type="match status" value="1"/>
</dbReference>
<reference evidence="9 10" key="1">
    <citation type="submission" date="2011-09" db="EMBL/GenBank/DDBJ databases">
        <title>The permanent draft genome of Caldithrix abyssi DSM 13497.</title>
        <authorList>
            <consortium name="US DOE Joint Genome Institute (JGI-PGF)"/>
            <person name="Lucas S."/>
            <person name="Han J."/>
            <person name="Lapidus A."/>
            <person name="Bruce D."/>
            <person name="Goodwin L."/>
            <person name="Pitluck S."/>
            <person name="Peters L."/>
            <person name="Kyrpides N."/>
            <person name="Mavromatis K."/>
            <person name="Ivanova N."/>
            <person name="Mikhailova N."/>
            <person name="Chertkov O."/>
            <person name="Detter J.C."/>
            <person name="Tapia R."/>
            <person name="Han C."/>
            <person name="Land M."/>
            <person name="Hauser L."/>
            <person name="Markowitz V."/>
            <person name="Cheng J.-F."/>
            <person name="Hugenholtz P."/>
            <person name="Woyke T."/>
            <person name="Wu D."/>
            <person name="Spring S."/>
            <person name="Brambilla E."/>
            <person name="Klenk H.-P."/>
            <person name="Eisen J.A."/>
        </authorList>
    </citation>
    <scope>NUCLEOTIDE SEQUENCE [LARGE SCALE GENOMIC DNA]</scope>
    <source>
        <strain evidence="9 10">DSM 13497</strain>
    </source>
</reference>
<dbReference type="EMBL" id="CP018099">
    <property type="protein sequence ID" value="APF18874.1"/>
    <property type="molecule type" value="Genomic_DNA"/>
</dbReference>
<dbReference type="RefSeq" id="WP_006930193.1">
    <property type="nucleotide sequence ID" value="NZ_CM001402.1"/>
</dbReference>
<dbReference type="InterPro" id="IPR011059">
    <property type="entry name" value="Metal-dep_hydrolase_composite"/>
</dbReference>